<evidence type="ECO:0008006" key="3">
    <source>
        <dbReference type="Google" id="ProtNLM"/>
    </source>
</evidence>
<reference evidence="1 2" key="1">
    <citation type="journal article" date="2014" name="BMC Genomics">
        <title>Comparison of environmental and isolate Sulfobacillus genomes reveals diverse carbon, sulfur, nitrogen, and hydrogen metabolisms.</title>
        <authorList>
            <person name="Justice N.B."/>
            <person name="Norman A."/>
            <person name="Brown C.T."/>
            <person name="Singh A."/>
            <person name="Thomas B.C."/>
            <person name="Banfield J.F."/>
        </authorList>
    </citation>
    <scope>NUCLEOTIDE SEQUENCE [LARGE SCALE GENOMIC DNA]</scope>
    <source>
        <strain evidence="1">AMDSBA4</strain>
    </source>
</reference>
<gene>
    <name evidence="1" type="ORF">C7B46_11575</name>
</gene>
<evidence type="ECO:0000313" key="2">
    <source>
        <dbReference type="Proteomes" id="UP000242972"/>
    </source>
</evidence>
<comment type="caution">
    <text evidence="1">The sequence shown here is derived from an EMBL/GenBank/DDBJ whole genome shotgun (WGS) entry which is preliminary data.</text>
</comment>
<evidence type="ECO:0000313" key="1">
    <source>
        <dbReference type="EMBL" id="PSR33035.1"/>
    </source>
</evidence>
<accession>A0A2T2XEX2</accession>
<sequence>MGKIGGNGPTATGWATGTMAGGDPCYKVPAYYVQSGDTVTSIIQNFYNVATVDDCLLGAFIGANPVGVAGCAITNCEGNLLADAWVVLPTSLYDAYTGETYSFGCAYWVSDPTPSGLVTTTGSCDYYPCGGLATFADTCGYGTVSC</sequence>
<dbReference type="Proteomes" id="UP000242972">
    <property type="component" value="Unassembled WGS sequence"/>
</dbReference>
<dbReference type="AlphaFoldDB" id="A0A2T2XEX2"/>
<name>A0A2T2XEX2_9FIRM</name>
<dbReference type="EMBL" id="PXYW01000028">
    <property type="protein sequence ID" value="PSR33035.1"/>
    <property type="molecule type" value="Genomic_DNA"/>
</dbReference>
<protein>
    <recommendedName>
        <fullName evidence="3">LysM domain-containing protein</fullName>
    </recommendedName>
</protein>
<proteinExistence type="predicted"/>
<organism evidence="1 2">
    <name type="scientific">Sulfobacillus benefaciens</name>
    <dbReference type="NCBI Taxonomy" id="453960"/>
    <lineage>
        <taxon>Bacteria</taxon>
        <taxon>Bacillati</taxon>
        <taxon>Bacillota</taxon>
        <taxon>Clostridia</taxon>
        <taxon>Eubacteriales</taxon>
        <taxon>Clostridiales Family XVII. Incertae Sedis</taxon>
        <taxon>Sulfobacillus</taxon>
    </lineage>
</organism>